<dbReference type="GO" id="GO:0006338">
    <property type="term" value="P:chromatin remodeling"/>
    <property type="evidence" value="ECO:0007669"/>
    <property type="project" value="UniProtKB-ARBA"/>
</dbReference>
<gene>
    <name evidence="6" type="ORF">N0V93_003297</name>
</gene>
<keyword evidence="3" id="KW-0539">Nucleus</keyword>
<proteinExistence type="predicted"/>
<evidence type="ECO:0000313" key="7">
    <source>
        <dbReference type="Proteomes" id="UP001140453"/>
    </source>
</evidence>
<evidence type="ECO:0000256" key="4">
    <source>
        <dbReference type="SAM" id="MobiDB-lite"/>
    </source>
</evidence>
<feature type="compositionally biased region" description="Basic residues" evidence="4">
    <location>
        <begin position="292"/>
        <end position="306"/>
    </location>
</feature>
<protein>
    <recommendedName>
        <fullName evidence="5">Chromo domain-containing protein</fullName>
    </recommendedName>
</protein>
<dbReference type="SMART" id="SM00298">
    <property type="entry name" value="CHROMO"/>
    <property type="match status" value="1"/>
</dbReference>
<dbReference type="PROSITE" id="PS50013">
    <property type="entry name" value="CHROMO_2"/>
    <property type="match status" value="1"/>
</dbReference>
<feature type="compositionally biased region" description="Basic residues" evidence="4">
    <location>
        <begin position="114"/>
        <end position="128"/>
    </location>
</feature>
<feature type="region of interest" description="Disordered" evidence="4">
    <location>
        <begin position="242"/>
        <end position="306"/>
    </location>
</feature>
<dbReference type="SUPFAM" id="SSF54160">
    <property type="entry name" value="Chromo domain-like"/>
    <property type="match status" value="1"/>
</dbReference>
<dbReference type="AlphaFoldDB" id="A0A9W8YWD5"/>
<dbReference type="PANTHER" id="PTHR22812">
    <property type="entry name" value="CHROMOBOX PROTEIN"/>
    <property type="match status" value="1"/>
</dbReference>
<organism evidence="6 7">
    <name type="scientific">Gnomoniopsis smithogilvyi</name>
    <dbReference type="NCBI Taxonomy" id="1191159"/>
    <lineage>
        <taxon>Eukaryota</taxon>
        <taxon>Fungi</taxon>
        <taxon>Dikarya</taxon>
        <taxon>Ascomycota</taxon>
        <taxon>Pezizomycotina</taxon>
        <taxon>Sordariomycetes</taxon>
        <taxon>Sordariomycetidae</taxon>
        <taxon>Diaporthales</taxon>
        <taxon>Gnomoniaceae</taxon>
        <taxon>Gnomoniopsis</taxon>
    </lineage>
</organism>
<accession>A0A9W8YWD5</accession>
<keyword evidence="7" id="KW-1185">Reference proteome</keyword>
<feature type="compositionally biased region" description="Basic and acidic residues" evidence="4">
    <location>
        <begin position="196"/>
        <end position="207"/>
    </location>
</feature>
<dbReference type="EMBL" id="JAPEVB010000002">
    <property type="protein sequence ID" value="KAJ4394080.1"/>
    <property type="molecule type" value="Genomic_DNA"/>
</dbReference>
<dbReference type="InterPro" id="IPR051219">
    <property type="entry name" value="Heterochromatin_chromo-domain"/>
</dbReference>
<feature type="region of interest" description="Disordered" evidence="4">
    <location>
        <begin position="1"/>
        <end position="207"/>
    </location>
</feature>
<dbReference type="InterPro" id="IPR017984">
    <property type="entry name" value="Chromo_dom_subgr"/>
</dbReference>
<dbReference type="InterPro" id="IPR023780">
    <property type="entry name" value="Chromo_domain"/>
</dbReference>
<name>A0A9W8YWD5_9PEZI</name>
<evidence type="ECO:0000256" key="2">
    <source>
        <dbReference type="ARBA" id="ARBA00011353"/>
    </source>
</evidence>
<reference evidence="6" key="1">
    <citation type="submission" date="2022-10" db="EMBL/GenBank/DDBJ databases">
        <title>Tapping the CABI collections for fungal endophytes: first genome assemblies for Collariella, Neodidymelliopsis, Ascochyta clinopodiicola, Didymella pomorum, Didymosphaeria variabile, Neocosmospora piperis and Neocucurbitaria cava.</title>
        <authorList>
            <person name="Hill R."/>
        </authorList>
    </citation>
    <scope>NUCLEOTIDE SEQUENCE</scope>
    <source>
        <strain evidence="6">IMI 355082</strain>
    </source>
</reference>
<dbReference type="InterPro" id="IPR023779">
    <property type="entry name" value="Chromodomain_CS"/>
</dbReference>
<dbReference type="Proteomes" id="UP001140453">
    <property type="component" value="Unassembled WGS sequence"/>
</dbReference>
<comment type="subcellular location">
    <subcellularLocation>
        <location evidence="1">Nucleus</location>
    </subcellularLocation>
</comment>
<evidence type="ECO:0000256" key="1">
    <source>
        <dbReference type="ARBA" id="ARBA00004123"/>
    </source>
</evidence>
<comment type="caution">
    <text evidence="6">The sequence shown here is derived from an EMBL/GenBank/DDBJ whole genome shotgun (WGS) entry which is preliminary data.</text>
</comment>
<feature type="compositionally biased region" description="Acidic residues" evidence="4">
    <location>
        <begin position="62"/>
        <end position="98"/>
    </location>
</feature>
<dbReference type="Gene3D" id="2.40.50.40">
    <property type="match status" value="1"/>
</dbReference>
<dbReference type="OrthoDB" id="433924at2759"/>
<dbReference type="PRINTS" id="PR00504">
    <property type="entry name" value="CHROMODOMAIN"/>
</dbReference>
<feature type="compositionally biased region" description="Acidic residues" evidence="4">
    <location>
        <begin position="1"/>
        <end position="11"/>
    </location>
</feature>
<evidence type="ECO:0000313" key="6">
    <source>
        <dbReference type="EMBL" id="KAJ4394080.1"/>
    </source>
</evidence>
<feature type="compositionally biased region" description="Low complexity" evidence="4">
    <location>
        <begin position="251"/>
        <end position="261"/>
    </location>
</feature>
<dbReference type="InterPro" id="IPR016197">
    <property type="entry name" value="Chromo-like_dom_sf"/>
</dbReference>
<dbReference type="Pfam" id="PF00385">
    <property type="entry name" value="Chromo"/>
    <property type="match status" value="1"/>
</dbReference>
<feature type="domain" description="Chromo" evidence="5">
    <location>
        <begin position="194"/>
        <end position="253"/>
    </location>
</feature>
<comment type="subunit">
    <text evidence="2">Component of the NuA4 histone acetyltransferase complex.</text>
</comment>
<evidence type="ECO:0000256" key="3">
    <source>
        <dbReference type="ARBA" id="ARBA00023242"/>
    </source>
</evidence>
<dbReference type="InterPro" id="IPR000953">
    <property type="entry name" value="Chromo/chromo_shadow_dom"/>
</dbReference>
<sequence>MPFFGDDDPNAEDGGSFPIIGTDLFENPSDDDEEPFDSGPTIPDVLLQAVETVESSVVNLNDEAEQENGADNIDEDDDDEEEEEEEEDDDDDDDDEDIPTAPMEETVAPSKATPKAKRGAPVSRKRKAGAVNDEPASKRFGRGRAAAAAASSAIRQDLSKRPRAPNGQAKTVPKKSTGAKRGPKPKAVEPDEEYEVERIEDHKRDGKTTLFLVKWKGYSAKDNTWEPESHLAHAAKLLREYEASAEEDKAAPTPKQVAAPKKTAKPKKAPAEKQKPGPKTKKVTAEVAAARPARRGAVRSGRPKKL</sequence>
<dbReference type="CDD" id="cd00024">
    <property type="entry name" value="CD_CSD"/>
    <property type="match status" value="1"/>
</dbReference>
<evidence type="ECO:0000259" key="5">
    <source>
        <dbReference type="PROSITE" id="PS50013"/>
    </source>
</evidence>
<dbReference type="GO" id="GO:0005634">
    <property type="term" value="C:nucleus"/>
    <property type="evidence" value="ECO:0007669"/>
    <property type="project" value="UniProtKB-SubCell"/>
</dbReference>
<dbReference type="PROSITE" id="PS00598">
    <property type="entry name" value="CHROMO_1"/>
    <property type="match status" value="1"/>
</dbReference>